<dbReference type="Pfam" id="PF00078">
    <property type="entry name" value="RVT_1"/>
    <property type="match status" value="1"/>
</dbReference>
<sequence length="514" mass="59576">MFSVNPLTEHRRVTKELARSLKKTDVYHWLCENGYFPESYVLPPCFKVVKRPIKPKLYYKIKSKGKQYKVDRTECINVHFPKTEYTDRNFGLINPFIHNDIAYHIARNWLFLVEAMIPNDSQVASYAFPVPIDSRNQGRIGYLRSGRLIYEFIGMVDKDITSIAYKYSHIVKADIKSFYPSLYTHSISWAIHGKKFIRQPTNLHNFNLLGNLLDKLFQNANDGCTNGIPIGPVVSDIIAEIVASAIDVKFTKGIKEAGIICEAVRFKDDYRILAKSESDAKRIIKILQFSLKEYNLELSDEKTSISILPDGLFREWVSRYHAVHPKKRRRYSWKEFQELYLSVIQIDRLCPGTGVIDRFLADIVSKKGNLKVGISEYNLEKVISMLLMLGTLRIKSFPKIMAILESVLQSSFGITHQEKIVEYLEQYLSTLSNEEERNKYLISWISYFLVSNNLHKLLSFKPAYKDPITKSIFNNRGNIFNHCSEHKFFIGCRTIAKKVTMLEYLDVFNPPKIT</sequence>
<dbReference type="PROSITE" id="PS50878">
    <property type="entry name" value="RT_POL"/>
    <property type="match status" value="1"/>
</dbReference>
<protein>
    <submittedName>
        <fullName evidence="2">Reverse transcriptase (RNA-dependent DNA polymerase)</fullName>
    </submittedName>
</protein>
<proteinExistence type="predicted"/>
<feature type="domain" description="Reverse transcriptase" evidence="1">
    <location>
        <begin position="1"/>
        <end position="338"/>
    </location>
</feature>
<keyword evidence="2" id="KW-0808">Transferase</keyword>
<evidence type="ECO:0000313" key="2">
    <source>
        <dbReference type="EMBL" id="SNX61326.1"/>
    </source>
</evidence>
<evidence type="ECO:0000313" key="3">
    <source>
        <dbReference type="Proteomes" id="UP000242498"/>
    </source>
</evidence>
<gene>
    <name evidence="2" type="ORF">SAMN06296273_2779</name>
</gene>
<dbReference type="EMBL" id="LT907782">
    <property type="protein sequence ID" value="SNX61326.1"/>
    <property type="molecule type" value="Genomic_DNA"/>
</dbReference>
<dbReference type="CDD" id="cd01646">
    <property type="entry name" value="RT_Bac_retron_I"/>
    <property type="match status" value="1"/>
</dbReference>
<dbReference type="AlphaFoldDB" id="A0A285C2F6"/>
<organism evidence="2 3">
    <name type="scientific">Nitrosomonas ureae</name>
    <dbReference type="NCBI Taxonomy" id="44577"/>
    <lineage>
        <taxon>Bacteria</taxon>
        <taxon>Pseudomonadati</taxon>
        <taxon>Pseudomonadota</taxon>
        <taxon>Betaproteobacteria</taxon>
        <taxon>Nitrosomonadales</taxon>
        <taxon>Nitrosomonadaceae</taxon>
        <taxon>Nitrosomonas</taxon>
    </lineage>
</organism>
<keyword evidence="2" id="KW-0548">Nucleotidyltransferase</keyword>
<reference evidence="2 3" key="1">
    <citation type="submission" date="2017-08" db="EMBL/GenBank/DDBJ databases">
        <authorList>
            <person name="de Groot N.N."/>
        </authorList>
    </citation>
    <scope>NUCLEOTIDE SEQUENCE [LARGE SCALE GENOMIC DNA]</scope>
    <source>
        <strain evidence="2 3">Nm15</strain>
    </source>
</reference>
<dbReference type="RefSeq" id="WP_096294075.1">
    <property type="nucleotide sequence ID" value="NZ_LT907782.1"/>
</dbReference>
<keyword evidence="2" id="KW-0695">RNA-directed DNA polymerase</keyword>
<name>A0A285C2F6_9PROT</name>
<dbReference type="InterPro" id="IPR000477">
    <property type="entry name" value="RT_dom"/>
</dbReference>
<dbReference type="GO" id="GO:0003964">
    <property type="term" value="F:RNA-directed DNA polymerase activity"/>
    <property type="evidence" value="ECO:0007669"/>
    <property type="project" value="UniProtKB-KW"/>
</dbReference>
<dbReference type="OrthoDB" id="9780724at2"/>
<evidence type="ECO:0000259" key="1">
    <source>
        <dbReference type="PROSITE" id="PS50878"/>
    </source>
</evidence>
<dbReference type="Proteomes" id="UP000242498">
    <property type="component" value="Chromosome I"/>
</dbReference>
<accession>A0A285C2F6</accession>